<protein>
    <recommendedName>
        <fullName evidence="3">3-deoxy-D-manno-octulosonic acid transferase</fullName>
    </recommendedName>
</protein>
<dbReference type="AlphaFoldDB" id="A0A1Z5YYB2"/>
<name>A0A1Z5YYB2_9PROT</name>
<dbReference type="Gene3D" id="3.40.50.2000">
    <property type="entry name" value="Glycogen Phosphorylase B"/>
    <property type="match status" value="1"/>
</dbReference>
<comment type="caution">
    <text evidence="1">The sequence shown here is derived from an EMBL/GenBank/DDBJ whole genome shotgun (WGS) entry which is preliminary data.</text>
</comment>
<organism evidence="1 2">
    <name type="scientific">Acetobacter cibinongensis</name>
    <dbReference type="NCBI Taxonomy" id="146475"/>
    <lineage>
        <taxon>Bacteria</taxon>
        <taxon>Pseudomonadati</taxon>
        <taxon>Pseudomonadota</taxon>
        <taxon>Alphaproteobacteria</taxon>
        <taxon>Acetobacterales</taxon>
        <taxon>Acetobacteraceae</taxon>
        <taxon>Acetobacter</taxon>
    </lineage>
</organism>
<proteinExistence type="predicted"/>
<sequence length="90" mass="9780">GGGHNPFEPIKLGCVASTGPRTHNFSEIFQKLETVVPVLTTKNDIAEWVVSQVAEPDRSAAQVKRAQDIIQQHANQLDSLAKKIMMLGTA</sequence>
<dbReference type="EMBL" id="JOMQ01000005">
    <property type="protein sequence ID" value="OUJ04286.1"/>
    <property type="molecule type" value="Genomic_DNA"/>
</dbReference>
<accession>A0A1Z5YYB2</accession>
<evidence type="ECO:0000313" key="1">
    <source>
        <dbReference type="EMBL" id="OUJ04286.1"/>
    </source>
</evidence>
<reference evidence="1 2" key="1">
    <citation type="submission" date="2014-06" db="EMBL/GenBank/DDBJ databases">
        <authorList>
            <person name="Ju J."/>
            <person name="Zhang J."/>
        </authorList>
    </citation>
    <scope>NUCLEOTIDE SEQUENCE [LARGE SCALE GENOMIC DNA]</scope>
    <source>
        <strain evidence="1 2">DsW_47</strain>
    </source>
</reference>
<dbReference type="Proteomes" id="UP000196086">
    <property type="component" value="Unassembled WGS sequence"/>
</dbReference>
<evidence type="ECO:0008006" key="3">
    <source>
        <dbReference type="Google" id="ProtNLM"/>
    </source>
</evidence>
<gene>
    <name evidence="1" type="ORF">HK14_10290</name>
</gene>
<evidence type="ECO:0000313" key="2">
    <source>
        <dbReference type="Proteomes" id="UP000196086"/>
    </source>
</evidence>
<feature type="non-terminal residue" evidence="1">
    <location>
        <position position="1"/>
    </location>
</feature>